<evidence type="ECO:0000313" key="4">
    <source>
        <dbReference type="Proteomes" id="UP000251937"/>
    </source>
</evidence>
<dbReference type="Proteomes" id="UP000190669">
    <property type="component" value="Unassembled WGS sequence"/>
</dbReference>
<dbReference type="EMBL" id="FUZE01000001">
    <property type="protein sequence ID" value="SKB43304.1"/>
    <property type="molecule type" value="Genomic_DNA"/>
</dbReference>
<evidence type="ECO:0008006" key="5">
    <source>
        <dbReference type="Google" id="ProtNLM"/>
    </source>
</evidence>
<proteinExistence type="predicted"/>
<keyword evidence="3" id="KW-1185">Reference proteome</keyword>
<protein>
    <recommendedName>
        <fullName evidence="5">Lipoprotein</fullName>
    </recommendedName>
</protein>
<reference evidence="1 3" key="1">
    <citation type="submission" date="2017-02" db="EMBL/GenBank/DDBJ databases">
        <authorList>
            <person name="Varghese N."/>
            <person name="Submissions S."/>
        </authorList>
    </citation>
    <scope>NUCLEOTIDE SEQUENCE [LARGE SCALE GENOMIC DNA]</scope>
    <source>
        <strain evidence="1 3">DSM 16775</strain>
    </source>
</reference>
<dbReference type="EMBL" id="UAVR01000018">
    <property type="protein sequence ID" value="SQA91935.1"/>
    <property type="molecule type" value="Genomic_DNA"/>
</dbReference>
<name>A0AAX2IQ14_9FLAO</name>
<reference evidence="2 4" key="2">
    <citation type="submission" date="2018-06" db="EMBL/GenBank/DDBJ databases">
        <authorList>
            <consortium name="Pathogen Informatics"/>
            <person name="Doyle S."/>
        </authorList>
    </citation>
    <scope>NUCLEOTIDE SEQUENCE [LARGE SCALE GENOMIC DNA]</scope>
    <source>
        <strain evidence="2 4">NCTC11212</strain>
    </source>
</reference>
<organism evidence="2 4">
    <name type="scientific">Chryseobacterium balustinum</name>
    <dbReference type="NCBI Taxonomy" id="246"/>
    <lineage>
        <taxon>Bacteria</taxon>
        <taxon>Pseudomonadati</taxon>
        <taxon>Bacteroidota</taxon>
        <taxon>Flavobacteriia</taxon>
        <taxon>Flavobacteriales</taxon>
        <taxon>Weeksellaceae</taxon>
        <taxon>Chryseobacterium group</taxon>
        <taxon>Chryseobacterium</taxon>
    </lineage>
</organism>
<evidence type="ECO:0000313" key="3">
    <source>
        <dbReference type="Proteomes" id="UP000190669"/>
    </source>
</evidence>
<dbReference type="AlphaFoldDB" id="A0AAX2IQ14"/>
<dbReference type="RefSeq" id="WP_079463921.1">
    <property type="nucleotide sequence ID" value="NZ_CP033934.1"/>
</dbReference>
<dbReference type="Proteomes" id="UP000251937">
    <property type="component" value="Unassembled WGS sequence"/>
</dbReference>
<evidence type="ECO:0000313" key="1">
    <source>
        <dbReference type="EMBL" id="SKB43304.1"/>
    </source>
</evidence>
<comment type="caution">
    <text evidence="2">The sequence shown here is derived from an EMBL/GenBank/DDBJ whole genome shotgun (WGS) entry which is preliminary data.</text>
</comment>
<evidence type="ECO:0000313" key="2">
    <source>
        <dbReference type="EMBL" id="SQA91935.1"/>
    </source>
</evidence>
<gene>
    <name evidence="2" type="ORF">NCTC11212_03572</name>
    <name evidence="1" type="ORF">SAMN05421800_101731</name>
</gene>
<accession>A0AAX2IQ14</accession>
<dbReference type="KEGG" id="cbp:EB354_17180"/>
<sequence>MRYIVIIILGLFSLWSCKQHSNNTINENKEPQSKTANVNQIVFKKPVSDTIITKEKTIKEWTFNKEKIYLFSSDESDEFYNYGYLKIGSINSDKFVRIPKEDSPYTGLEKMVIKHPFFTIEQSYRQGDYTNYEYITFKKEDQFIYLYKYAVDYTNIHNLEDDVEGLRLDQKAIGKVKMETVTPEFLDSLRSGK</sequence>